<dbReference type="Proteomes" id="UP000324907">
    <property type="component" value="Unassembled WGS sequence"/>
</dbReference>
<comment type="similarity">
    <text evidence="1">Belongs to the CBF/MAK21 family.</text>
</comment>
<organism evidence="4 5">
    <name type="scientific">Cafeteria roenbergensis</name>
    <name type="common">Marine flagellate</name>
    <dbReference type="NCBI Taxonomy" id="33653"/>
    <lineage>
        <taxon>Eukaryota</taxon>
        <taxon>Sar</taxon>
        <taxon>Stramenopiles</taxon>
        <taxon>Bigyra</taxon>
        <taxon>Opalozoa</taxon>
        <taxon>Bicosoecida</taxon>
        <taxon>Cafeteriaceae</taxon>
        <taxon>Cafeteria</taxon>
    </lineage>
</organism>
<feature type="compositionally biased region" description="Basic and acidic residues" evidence="2">
    <location>
        <begin position="788"/>
        <end position="799"/>
    </location>
</feature>
<feature type="region of interest" description="Disordered" evidence="2">
    <location>
        <begin position="99"/>
        <end position="160"/>
    </location>
</feature>
<feature type="region of interest" description="Disordered" evidence="2">
    <location>
        <begin position="788"/>
        <end position="817"/>
    </location>
</feature>
<feature type="domain" description="CCAAT-binding factor" evidence="3">
    <location>
        <begin position="226"/>
        <end position="411"/>
    </location>
</feature>
<dbReference type="EMBL" id="VLTL01000003">
    <property type="protein sequence ID" value="KAA0172014.1"/>
    <property type="molecule type" value="Genomic_DNA"/>
</dbReference>
<proteinExistence type="inferred from homology"/>
<accession>A0A5A8E4P0</accession>
<dbReference type="Pfam" id="PF03914">
    <property type="entry name" value="CBF"/>
    <property type="match status" value="1"/>
</dbReference>
<evidence type="ECO:0000313" key="4">
    <source>
        <dbReference type="EMBL" id="KAA0172014.1"/>
    </source>
</evidence>
<sequence length="960" mass="98985">MADRPAACPDDVLTALLGDVLVAYPDARQCTLAAVVRIATAARSQAARRAMDDEGWSEALANAGPAVVAERLARVLMGVELPASEGEAAAERTLVRHARSGGLPGLPGAARGGGDDDDASDDDSDASDDDSDSDDSDSGHQAAASGSAGAGRSTSAPPLSEQRRAFEDAWMATLRLDMPRRALLAVLTALPSEKVLSHFDRPLRLADFFTKAYDGGAGTGANEAAMLALRGIFLLTTRHGLDYPGFYARLYALVTPAALSSPFRPRFLRLLALFLGSPALAANLAAAFAKRLARAALASPTPAAIFAVPAIYNILKAHPSLATMIHRGDLIRAGPKAAAVAVMEAARGVGMDSSAQAAAAAAEAEAAATAAAAAADPYDPSAADPAASFASASQLWELVALRRHWHSSVAQRCGMFERSLDRPPMDLDASAALTFAELAATESRRRAAAARTAAAAAAAAAAKEAPSRTRPGKRPRGHHPLSDPSGTTLADVKPVSAALLRVPGAAVTLDSLPANSALDTLGRAAPSEVGSRALLAAAASTPPKGGEASKHAVALVQLGAVAAVRGAGLDLLALLEVAARGQDGDAAAEPAPAAGAGAGQTAQDYALAEGPTVDMDRARAWVPRSMDDEDEEEAAAAAAASGGGADGGRGGKRPRRDPSAGPVAGWTQTFGFDAGAAGAAMARTSDVGARFSRRKLGIVAPMAAESENTRAYLGAIASSFGAGEIHEAVERTASRESGLLSLLAYKAMSFQACAHSGCSMMVSAQDDIYCPTHQKLYVLDAWHAAAPERETGRPAEDAPRLANNDFPGEGTEPSFASCGDSPAFMRRALSDMAHPHGASHAAERARASEQSKPVVTSGPTRVEMAMATQRVVNPALPAGRDREREYAEHTAAFRQERLELLQDITTLAQDAAMNFGSLNDNLDRLIGLTQSVAATRPTWQALARSTFGQHATEEAEPKQS</sequence>
<feature type="region of interest" description="Disordered" evidence="2">
    <location>
        <begin position="459"/>
        <end position="489"/>
    </location>
</feature>
<feature type="compositionally biased region" description="Acidic residues" evidence="2">
    <location>
        <begin position="115"/>
        <end position="136"/>
    </location>
</feature>
<protein>
    <recommendedName>
        <fullName evidence="3">CCAAT-binding factor domain-containing protein</fullName>
    </recommendedName>
</protein>
<comment type="caution">
    <text evidence="4">The sequence shown here is derived from an EMBL/GenBank/DDBJ whole genome shotgun (WGS) entry which is preliminary data.</text>
</comment>
<evidence type="ECO:0000256" key="2">
    <source>
        <dbReference type="SAM" id="MobiDB-lite"/>
    </source>
</evidence>
<gene>
    <name evidence="4" type="ORF">FNF28_00331</name>
</gene>
<feature type="compositionally biased region" description="Low complexity" evidence="2">
    <location>
        <begin position="139"/>
        <end position="157"/>
    </location>
</feature>
<dbReference type="GO" id="GO:0032040">
    <property type="term" value="C:small-subunit processome"/>
    <property type="evidence" value="ECO:0007669"/>
    <property type="project" value="TreeGrafter"/>
</dbReference>
<name>A0A5A8E4P0_CAFRO</name>
<feature type="region of interest" description="Disordered" evidence="2">
    <location>
        <begin position="833"/>
        <end position="856"/>
    </location>
</feature>
<evidence type="ECO:0000256" key="1">
    <source>
        <dbReference type="ARBA" id="ARBA00007797"/>
    </source>
</evidence>
<dbReference type="PANTHER" id="PTHR12455:SF0">
    <property type="entry name" value="NUCLEOLAR COMPLEX PROTEIN 4 HOMOLOG"/>
    <property type="match status" value="1"/>
</dbReference>
<feature type="region of interest" description="Disordered" evidence="2">
    <location>
        <begin position="625"/>
        <end position="665"/>
    </location>
</feature>
<feature type="compositionally biased region" description="Basic residues" evidence="2">
    <location>
        <begin position="470"/>
        <end position="479"/>
    </location>
</feature>
<dbReference type="AlphaFoldDB" id="A0A5A8E4P0"/>
<dbReference type="PANTHER" id="PTHR12455">
    <property type="entry name" value="NUCLEOLAR COMPLEX PROTEIN 4"/>
    <property type="match status" value="1"/>
</dbReference>
<evidence type="ECO:0000313" key="5">
    <source>
        <dbReference type="Proteomes" id="UP000324907"/>
    </source>
</evidence>
<dbReference type="InterPro" id="IPR027193">
    <property type="entry name" value="Noc4"/>
</dbReference>
<evidence type="ECO:0000259" key="3">
    <source>
        <dbReference type="Pfam" id="PF03914"/>
    </source>
</evidence>
<reference evidence="4 5" key="1">
    <citation type="submission" date="2019-07" db="EMBL/GenBank/DDBJ databases">
        <title>Genomes of Cafeteria roenbergensis.</title>
        <authorList>
            <person name="Fischer M.G."/>
            <person name="Hackl T."/>
            <person name="Roman M."/>
        </authorList>
    </citation>
    <scope>NUCLEOTIDE SEQUENCE [LARGE SCALE GENOMIC DNA]</scope>
    <source>
        <strain evidence="4 5">RCC970-E3</strain>
    </source>
</reference>
<dbReference type="GO" id="GO:0042254">
    <property type="term" value="P:ribosome biogenesis"/>
    <property type="evidence" value="ECO:0007669"/>
    <property type="project" value="InterPro"/>
</dbReference>
<dbReference type="GO" id="GO:0030692">
    <property type="term" value="C:Noc4p-Nop14p complex"/>
    <property type="evidence" value="ECO:0007669"/>
    <property type="project" value="TreeGrafter"/>
</dbReference>
<dbReference type="InterPro" id="IPR005612">
    <property type="entry name" value="CCAAT-binding_factor"/>
</dbReference>